<keyword evidence="4" id="KW-1185">Reference proteome</keyword>
<comment type="caution">
    <text evidence="3">The sequence shown here is derived from an EMBL/GenBank/DDBJ whole genome shotgun (WGS) entry which is preliminary data.</text>
</comment>
<dbReference type="InterPro" id="IPR025698">
    <property type="entry name" value="2TM_dom"/>
</dbReference>
<keyword evidence="1" id="KW-1133">Transmembrane helix</keyword>
<dbReference type="OrthoDB" id="8965954at2"/>
<evidence type="ECO:0000313" key="4">
    <source>
        <dbReference type="Proteomes" id="UP000305939"/>
    </source>
</evidence>
<sequence length="103" mass="12508">MKDLNQEERYQRARDRVYELKKFYGNLTSYIFVVILLASINYFTNGFSYPWFLWVAGFWGLGLAFHALRVLGGNFFFGRDWEERKIKQFMEEEERSGRNRGWE</sequence>
<keyword evidence="1" id="KW-0472">Membrane</keyword>
<reference evidence="3 4" key="1">
    <citation type="submission" date="2019-04" db="EMBL/GenBank/DDBJ databases">
        <title>Draft genome sequence of Robertkochia marina CC-AMO-30D.</title>
        <authorList>
            <person name="Hameed A."/>
            <person name="Lin S.-Y."/>
            <person name="Shahina M."/>
            <person name="Lai W.-A."/>
            <person name="Young C.-C."/>
        </authorList>
    </citation>
    <scope>NUCLEOTIDE SEQUENCE [LARGE SCALE GENOMIC DNA]</scope>
    <source>
        <strain evidence="3 4">CC-AMO-30D</strain>
    </source>
</reference>
<dbReference type="RefSeq" id="WP_136337083.1">
    <property type="nucleotide sequence ID" value="NZ_QXMP01000002.1"/>
</dbReference>
<protein>
    <submittedName>
        <fullName evidence="3">2TM domain-containing protein</fullName>
    </submittedName>
</protein>
<organism evidence="3 4">
    <name type="scientific">Robertkochia marina</name>
    <dbReference type="NCBI Taxonomy" id="1227945"/>
    <lineage>
        <taxon>Bacteria</taxon>
        <taxon>Pseudomonadati</taxon>
        <taxon>Bacteroidota</taxon>
        <taxon>Flavobacteriia</taxon>
        <taxon>Flavobacteriales</taxon>
        <taxon>Flavobacteriaceae</taxon>
        <taxon>Robertkochia</taxon>
    </lineage>
</organism>
<evidence type="ECO:0000259" key="2">
    <source>
        <dbReference type="Pfam" id="PF13239"/>
    </source>
</evidence>
<dbReference type="Pfam" id="PF13239">
    <property type="entry name" value="2TM"/>
    <property type="match status" value="1"/>
</dbReference>
<proteinExistence type="predicted"/>
<evidence type="ECO:0000256" key="1">
    <source>
        <dbReference type="SAM" id="Phobius"/>
    </source>
</evidence>
<accession>A0A4V6RRS1</accession>
<dbReference type="AlphaFoldDB" id="A0A4V6RRS1"/>
<evidence type="ECO:0000313" key="3">
    <source>
        <dbReference type="EMBL" id="THD65800.1"/>
    </source>
</evidence>
<dbReference type="Proteomes" id="UP000305939">
    <property type="component" value="Unassembled WGS sequence"/>
</dbReference>
<feature type="transmembrane region" description="Helical" evidence="1">
    <location>
        <begin position="49"/>
        <end position="77"/>
    </location>
</feature>
<keyword evidence="1" id="KW-0812">Transmembrane</keyword>
<feature type="transmembrane region" description="Helical" evidence="1">
    <location>
        <begin position="23"/>
        <end position="43"/>
    </location>
</feature>
<gene>
    <name evidence="3" type="ORF">E7Z59_14545</name>
</gene>
<feature type="domain" description="2TM" evidence="2">
    <location>
        <begin position="11"/>
        <end position="91"/>
    </location>
</feature>
<name>A0A4V6RRS1_9FLAO</name>
<dbReference type="EMBL" id="SSMC01000004">
    <property type="protein sequence ID" value="THD65800.1"/>
    <property type="molecule type" value="Genomic_DNA"/>
</dbReference>